<dbReference type="EMBL" id="LIAE01010346">
    <property type="protein sequence ID" value="PAV62795.1"/>
    <property type="molecule type" value="Genomic_DNA"/>
</dbReference>
<evidence type="ECO:0000256" key="8">
    <source>
        <dbReference type="SAM" id="Phobius"/>
    </source>
</evidence>
<dbReference type="Pfam" id="PF00102">
    <property type="entry name" value="Y_phosphatase"/>
    <property type="match status" value="1"/>
</dbReference>
<dbReference type="PANTHER" id="PTHR46106">
    <property type="entry name" value="IA-2 PROTEIN TYROSINE PHOSPHATASE, ISOFORM C"/>
    <property type="match status" value="1"/>
</dbReference>
<keyword evidence="7" id="KW-0968">Cytoplasmic vesicle</keyword>
<dbReference type="GO" id="GO:0045202">
    <property type="term" value="C:synapse"/>
    <property type="evidence" value="ECO:0007669"/>
    <property type="project" value="TreeGrafter"/>
</dbReference>
<gene>
    <name evidence="11" type="ORF">WR25_23427</name>
</gene>
<dbReference type="InterPro" id="IPR000387">
    <property type="entry name" value="Tyr_Pase_dom"/>
</dbReference>
<evidence type="ECO:0000256" key="6">
    <source>
        <dbReference type="ARBA" id="ARBA00023180"/>
    </source>
</evidence>
<comment type="subcellular location">
    <subcellularLocation>
        <location evidence="1">Cytoplasmic vesicle membrane</location>
        <topology evidence="1">Single-pass type I membrane protein</topology>
    </subcellularLocation>
</comment>
<feature type="domain" description="Tyrosine-protein phosphatase" evidence="9">
    <location>
        <begin position="453"/>
        <end position="706"/>
    </location>
</feature>
<keyword evidence="6" id="KW-0325">Glycoprotein</keyword>
<proteinExistence type="predicted"/>
<evidence type="ECO:0000313" key="11">
    <source>
        <dbReference type="EMBL" id="PAV62795.1"/>
    </source>
</evidence>
<evidence type="ECO:0000256" key="5">
    <source>
        <dbReference type="ARBA" id="ARBA00023136"/>
    </source>
</evidence>
<feature type="transmembrane region" description="Helical" evidence="8">
    <location>
        <begin position="342"/>
        <end position="367"/>
    </location>
</feature>
<dbReference type="PROSITE" id="PS50055">
    <property type="entry name" value="TYR_PHOSPHATASE_PTP"/>
    <property type="match status" value="1"/>
</dbReference>
<keyword evidence="12" id="KW-1185">Reference proteome</keyword>
<evidence type="ECO:0008006" key="13">
    <source>
        <dbReference type="Google" id="ProtNLM"/>
    </source>
</evidence>
<dbReference type="OrthoDB" id="9880441at2759"/>
<evidence type="ECO:0000313" key="12">
    <source>
        <dbReference type="Proteomes" id="UP000218231"/>
    </source>
</evidence>
<dbReference type="Gene3D" id="3.90.190.10">
    <property type="entry name" value="Protein tyrosine phosphatase superfamily"/>
    <property type="match status" value="1"/>
</dbReference>
<evidence type="ECO:0000259" key="10">
    <source>
        <dbReference type="PROSITE" id="PS50056"/>
    </source>
</evidence>
<keyword evidence="5 8" id="KW-0472">Membrane</keyword>
<reference evidence="11 12" key="1">
    <citation type="journal article" date="2017" name="Curr. Biol.">
        <title>Genome architecture and evolution of a unichromosomal asexual nematode.</title>
        <authorList>
            <person name="Fradin H."/>
            <person name="Zegar C."/>
            <person name="Gutwein M."/>
            <person name="Lucas J."/>
            <person name="Kovtun M."/>
            <person name="Corcoran D."/>
            <person name="Baugh L.R."/>
            <person name="Kiontke K."/>
            <person name="Gunsalus K."/>
            <person name="Fitch D.H."/>
            <person name="Piano F."/>
        </authorList>
    </citation>
    <scope>NUCLEOTIDE SEQUENCE [LARGE SCALE GENOMIC DNA]</scope>
    <source>
        <strain evidence="11">PF1309</strain>
    </source>
</reference>
<dbReference type="FunFam" id="3.90.190.10:FF:000017">
    <property type="entry name" value="receptor-type tyrosine-protein phosphatase-like N isoform X2"/>
    <property type="match status" value="1"/>
</dbReference>
<dbReference type="SMART" id="SM00194">
    <property type="entry name" value="PTPc"/>
    <property type="match status" value="1"/>
</dbReference>
<comment type="caution">
    <text evidence="11">The sequence shown here is derived from an EMBL/GenBank/DDBJ whole genome shotgun (WGS) entry which is preliminary data.</text>
</comment>
<evidence type="ECO:0000256" key="1">
    <source>
        <dbReference type="ARBA" id="ARBA00004358"/>
    </source>
</evidence>
<dbReference type="GO" id="GO:0030141">
    <property type="term" value="C:secretory granule"/>
    <property type="evidence" value="ECO:0007669"/>
    <property type="project" value="InterPro"/>
</dbReference>
<feature type="domain" description="Tyrosine specific protein phosphatases" evidence="10">
    <location>
        <begin position="622"/>
        <end position="697"/>
    </location>
</feature>
<keyword evidence="3" id="KW-0732">Signal</keyword>
<dbReference type="GO" id="GO:0051046">
    <property type="term" value="P:regulation of secretion"/>
    <property type="evidence" value="ECO:0007669"/>
    <property type="project" value="TreeGrafter"/>
</dbReference>
<keyword evidence="2 8" id="KW-0812">Transmembrane</keyword>
<dbReference type="SMART" id="SM00404">
    <property type="entry name" value="PTPc_motif"/>
    <property type="match status" value="1"/>
</dbReference>
<sequence length="715" mass="80074">MAYFKLSMAYGLQYDPEFCSVRNPANIWALIQLIDLGLNGIDEPLEEPAEVVEVVPASAVESEGAYLVGNPQEEDELTIVPLVVETDGTENELPEEEIQEILDQLKEPEPEEAAEMLEAISELPTDDDDTIDKYTEMILKGQSVDLAGLTDSQLNQLLSRLVVLKEQATAQKEVAEMALKGEAEEAAPLDSLTGDQAEVLKKDAEELGDIRLGLDNVPHKIVKGGNSAISRVVGNRVYLKVNVKQEEQLYPLIEFLQKTIALPNDLIFDDFQFENGQLSMRISRFEGAKPKSAKRIDTVEGVAQAVYKRRKDIQRLSGAEVAETGIGIGEDSLPVESTDRDWIFMPVLFICAFTITALLSVLAVHFVRQRRHYKNNLAAMTENIEGKGSLAYQELCRQRVSSDPGVQAAGRASKSSSTSSWCEEAGTAPSLDISTGHVILNFLQEHLSDPSKIEAQWESIKNYRDETKTTITANSHPESNRAVRPYDENIVPVESWKEDEQLYLNASFIYDDDPRQAVYIASQTPATSEIAQFWQAVWQHGVCLIVNLTSPEESRQEKTYWPESGSEVHGPFEIHLVSEHIWSDDYLVRSFYLKNLRTSQTRTITQFHYLSWKKDGTPTSPKSLLEFRRKVNKSYRGRSSPVLVHSWDGAGRTGAYCTVDMLCARLLRGVKQLDVVASVEHLRDQREGMVQTSEQFKLIYGCVAQEINALLKSLP</sequence>
<evidence type="ECO:0000256" key="2">
    <source>
        <dbReference type="ARBA" id="ARBA00022692"/>
    </source>
</evidence>
<dbReference type="STRING" id="2018661.A0A2A2JM61"/>
<evidence type="ECO:0000256" key="3">
    <source>
        <dbReference type="ARBA" id="ARBA00022729"/>
    </source>
</evidence>
<dbReference type="InterPro" id="IPR029021">
    <property type="entry name" value="Prot-tyrosine_phosphatase-like"/>
</dbReference>
<dbReference type="InterPro" id="IPR000242">
    <property type="entry name" value="PTP_cat"/>
</dbReference>
<dbReference type="PROSITE" id="PS50056">
    <property type="entry name" value="TYR_PHOSPHATASE_2"/>
    <property type="match status" value="1"/>
</dbReference>
<organism evidence="11 12">
    <name type="scientific">Diploscapter pachys</name>
    <dbReference type="NCBI Taxonomy" id="2018661"/>
    <lineage>
        <taxon>Eukaryota</taxon>
        <taxon>Metazoa</taxon>
        <taxon>Ecdysozoa</taxon>
        <taxon>Nematoda</taxon>
        <taxon>Chromadorea</taxon>
        <taxon>Rhabditida</taxon>
        <taxon>Rhabditina</taxon>
        <taxon>Rhabditomorpha</taxon>
        <taxon>Rhabditoidea</taxon>
        <taxon>Rhabditidae</taxon>
        <taxon>Diploscapter</taxon>
    </lineage>
</organism>
<dbReference type="InterPro" id="IPR003595">
    <property type="entry name" value="Tyr_Pase_cat"/>
</dbReference>
<dbReference type="SUPFAM" id="SSF52799">
    <property type="entry name" value="(Phosphotyrosine protein) phosphatases II"/>
    <property type="match status" value="1"/>
</dbReference>
<keyword evidence="4 8" id="KW-1133">Transmembrane helix</keyword>
<dbReference type="EMBL" id="LIAE01010346">
    <property type="protein sequence ID" value="PAV62796.1"/>
    <property type="molecule type" value="Genomic_DNA"/>
</dbReference>
<name>A0A2A2JM61_9BILA</name>
<evidence type="ECO:0000256" key="7">
    <source>
        <dbReference type="ARBA" id="ARBA00023329"/>
    </source>
</evidence>
<dbReference type="GO" id="GO:0004725">
    <property type="term" value="F:protein tyrosine phosphatase activity"/>
    <property type="evidence" value="ECO:0007669"/>
    <property type="project" value="InterPro"/>
</dbReference>
<dbReference type="InterPro" id="IPR033522">
    <property type="entry name" value="IA-2/IA-2_beta"/>
</dbReference>
<dbReference type="PANTHER" id="PTHR46106:SF4">
    <property type="entry name" value="IA-2 PROTEIN TYROSINE PHOSPHATASE, ISOFORM C"/>
    <property type="match status" value="1"/>
</dbReference>
<dbReference type="Proteomes" id="UP000218231">
    <property type="component" value="Unassembled WGS sequence"/>
</dbReference>
<evidence type="ECO:0000259" key="9">
    <source>
        <dbReference type="PROSITE" id="PS50055"/>
    </source>
</evidence>
<dbReference type="AlphaFoldDB" id="A0A2A2JM61"/>
<dbReference type="GO" id="GO:0030659">
    <property type="term" value="C:cytoplasmic vesicle membrane"/>
    <property type="evidence" value="ECO:0007669"/>
    <property type="project" value="UniProtKB-SubCell"/>
</dbReference>
<evidence type="ECO:0000256" key="4">
    <source>
        <dbReference type="ARBA" id="ARBA00022989"/>
    </source>
</evidence>
<dbReference type="PRINTS" id="PR00700">
    <property type="entry name" value="PRTYPHPHTASE"/>
</dbReference>
<accession>A0A2A2JM61</accession>
<protein>
    <recommendedName>
        <fullName evidence="13">Tyrosine-protein phosphatase domain-containing protein</fullName>
    </recommendedName>
</protein>